<dbReference type="GO" id="GO:0005886">
    <property type="term" value="C:plasma membrane"/>
    <property type="evidence" value="ECO:0007669"/>
    <property type="project" value="TreeGrafter"/>
</dbReference>
<protein>
    <submittedName>
        <fullName evidence="2">PTS system N-acetylmuramic acid transporter subunits EIIBC</fullName>
    </submittedName>
</protein>
<evidence type="ECO:0000313" key="2">
    <source>
        <dbReference type="EMBL" id="SUG46562.1"/>
    </source>
</evidence>
<dbReference type="GO" id="GO:0090588">
    <property type="term" value="F:protein-phosphocysteine-N-acetylmuramate phosphotransferase system transporter activity"/>
    <property type="evidence" value="ECO:0007669"/>
    <property type="project" value="TreeGrafter"/>
</dbReference>
<dbReference type="GO" id="GO:0009401">
    <property type="term" value="P:phosphoenolpyruvate-dependent sugar phosphotransferase system"/>
    <property type="evidence" value="ECO:0007669"/>
    <property type="project" value="TreeGrafter"/>
</dbReference>
<reference evidence="2 3" key="1">
    <citation type="submission" date="2018-06" db="EMBL/GenBank/DDBJ databases">
        <authorList>
            <consortium name="Pathogen Informatics"/>
            <person name="Doyle S."/>
        </authorList>
    </citation>
    <scope>NUCLEOTIDE SEQUENCE [LARGE SCALE GENOMIC DNA]</scope>
    <source>
        <strain evidence="2 3">NCTC8297</strain>
    </source>
</reference>
<accession>A0A379T7F0</accession>
<keyword evidence="1" id="KW-1133">Transmembrane helix</keyword>
<keyword evidence="1" id="KW-0472">Membrane</keyword>
<feature type="transmembrane region" description="Helical" evidence="1">
    <location>
        <begin position="48"/>
        <end position="73"/>
    </location>
</feature>
<gene>
    <name evidence="2" type="primary">murP_2</name>
    <name evidence="2" type="ORF">NCTC8297_01791</name>
</gene>
<dbReference type="PANTHER" id="PTHR30175">
    <property type="entry name" value="PHOSPHOTRANSFERASE SYSTEM TRANSPORT PROTEIN"/>
    <property type="match status" value="1"/>
</dbReference>
<dbReference type="Proteomes" id="UP000254741">
    <property type="component" value="Unassembled WGS sequence"/>
</dbReference>
<dbReference type="AlphaFoldDB" id="A0A379T7F0"/>
<dbReference type="PANTHER" id="PTHR30175:SF3">
    <property type="entry name" value="PTS SYSTEM N-ACETYLMURAMIC ACID-SPECIFIC EIIBC COMPONENT"/>
    <property type="match status" value="1"/>
</dbReference>
<proteinExistence type="predicted"/>
<name>A0A379T7F0_SALER</name>
<evidence type="ECO:0000313" key="3">
    <source>
        <dbReference type="Proteomes" id="UP000254741"/>
    </source>
</evidence>
<evidence type="ECO:0000256" key="1">
    <source>
        <dbReference type="SAM" id="Phobius"/>
    </source>
</evidence>
<sequence>MNALLANSGETLMQAADIAAKTKSQLKAKQTSGVQQFLSKFATIFTPLIPGFIAAGLLLGIATLIGTVMHLPADAQGDAGRRS</sequence>
<keyword evidence="1" id="KW-0812">Transmembrane</keyword>
<organism evidence="2 3">
    <name type="scientific">Salmonella enterica subsp. arizonae</name>
    <dbReference type="NCBI Taxonomy" id="59203"/>
    <lineage>
        <taxon>Bacteria</taxon>
        <taxon>Pseudomonadati</taxon>
        <taxon>Pseudomonadota</taxon>
        <taxon>Gammaproteobacteria</taxon>
        <taxon>Enterobacterales</taxon>
        <taxon>Enterobacteriaceae</taxon>
        <taxon>Salmonella</taxon>
    </lineage>
</organism>
<dbReference type="InterPro" id="IPR050558">
    <property type="entry name" value="PTS_Sugar-Specific_Components"/>
</dbReference>
<dbReference type="EMBL" id="UGXG01000002">
    <property type="protein sequence ID" value="SUG46562.1"/>
    <property type="molecule type" value="Genomic_DNA"/>
</dbReference>